<dbReference type="Gene3D" id="3.40.50.1000">
    <property type="entry name" value="HAD superfamily/HAD-like"/>
    <property type="match status" value="1"/>
</dbReference>
<dbReference type="SUPFAM" id="SSF56784">
    <property type="entry name" value="HAD-like"/>
    <property type="match status" value="1"/>
</dbReference>
<reference evidence="1 2" key="1">
    <citation type="journal article" date="2018" name="Plant J.">
        <title>Genome sequences of Chlorella sorokiniana UTEX 1602 and Micractinium conductrix SAG 241.80: implications to maltose excretion by a green alga.</title>
        <authorList>
            <person name="Arriola M.B."/>
            <person name="Velmurugan N."/>
            <person name="Zhang Y."/>
            <person name="Plunkett M.H."/>
            <person name="Hondzo H."/>
            <person name="Barney B.M."/>
        </authorList>
    </citation>
    <scope>NUCLEOTIDE SEQUENCE [LARGE SCALE GENOMIC DNA]</scope>
    <source>
        <strain evidence="2">UTEX 1602</strain>
    </source>
</reference>
<accession>A0A2P6TS82</accession>
<dbReference type="InterPro" id="IPR006439">
    <property type="entry name" value="HAD-SF_hydro_IA"/>
</dbReference>
<dbReference type="PANTHER" id="PTHR43611">
    <property type="entry name" value="ALPHA-D-GLUCOSE 1-PHOSPHATE PHOSPHATASE"/>
    <property type="match status" value="1"/>
</dbReference>
<dbReference type="Proteomes" id="UP000239899">
    <property type="component" value="Unassembled WGS sequence"/>
</dbReference>
<name>A0A2P6TS82_CHLSO</name>
<evidence type="ECO:0000313" key="2">
    <source>
        <dbReference type="Proteomes" id="UP000239899"/>
    </source>
</evidence>
<dbReference type="NCBIfam" id="TIGR01509">
    <property type="entry name" value="HAD-SF-IA-v3"/>
    <property type="match status" value="1"/>
</dbReference>
<gene>
    <name evidence="1" type="ORF">C2E21_3856</name>
</gene>
<dbReference type="Pfam" id="PF00702">
    <property type="entry name" value="Hydrolase"/>
    <property type="match status" value="1"/>
</dbReference>
<dbReference type="InterPro" id="IPR023214">
    <property type="entry name" value="HAD_sf"/>
</dbReference>
<dbReference type="InterPro" id="IPR036412">
    <property type="entry name" value="HAD-like_sf"/>
</dbReference>
<dbReference type="AlphaFoldDB" id="A0A2P6TS82"/>
<dbReference type="GO" id="GO:0016787">
    <property type="term" value="F:hydrolase activity"/>
    <property type="evidence" value="ECO:0007669"/>
    <property type="project" value="UniProtKB-KW"/>
</dbReference>
<keyword evidence="2" id="KW-1185">Reference proteome</keyword>
<evidence type="ECO:0000313" key="1">
    <source>
        <dbReference type="EMBL" id="PRW56908.1"/>
    </source>
</evidence>
<comment type="caution">
    <text evidence="1">The sequence shown here is derived from an EMBL/GenBank/DDBJ whole genome shotgun (WGS) entry which is preliminary data.</text>
</comment>
<sequence>MDTVVYDPFFHDMPRFFNCTFKQLLADKHPTAWVQFERDEIEEEELFRIFFADGRPVDGDALKQHMAECYRYLDGMEALLERLATAGVRMHAFSNYPAWWRLIEDKLRLSRYLDWTFISCQPPLRGLRKPAPESFAAVVDHLGLPPDRLLFVDDRQANVDGALEAGIPAVRFESAEQLEEELRRRGFCL</sequence>
<proteinExistence type="predicted"/>
<dbReference type="STRING" id="3076.A0A2P6TS82"/>
<protein>
    <submittedName>
        <fullName evidence="1">Haloacid dehalogenase-like hydrolase superfamily isoform 1</fullName>
    </submittedName>
</protein>
<organism evidence="1 2">
    <name type="scientific">Chlorella sorokiniana</name>
    <name type="common">Freshwater green alga</name>
    <dbReference type="NCBI Taxonomy" id="3076"/>
    <lineage>
        <taxon>Eukaryota</taxon>
        <taxon>Viridiplantae</taxon>
        <taxon>Chlorophyta</taxon>
        <taxon>core chlorophytes</taxon>
        <taxon>Trebouxiophyceae</taxon>
        <taxon>Chlorellales</taxon>
        <taxon>Chlorellaceae</taxon>
        <taxon>Chlorella clade</taxon>
        <taxon>Chlorella</taxon>
    </lineage>
</organism>
<dbReference type="EMBL" id="LHPG02000007">
    <property type="protein sequence ID" value="PRW56908.1"/>
    <property type="molecule type" value="Genomic_DNA"/>
</dbReference>
<dbReference type="PANTHER" id="PTHR43611:SF3">
    <property type="entry name" value="FLAVIN MONONUCLEOTIDE HYDROLASE 1, CHLOROPLATIC"/>
    <property type="match status" value="1"/>
</dbReference>
<dbReference type="OrthoDB" id="2012566at2759"/>